<dbReference type="InterPro" id="IPR036291">
    <property type="entry name" value="NAD(P)-bd_dom_sf"/>
</dbReference>
<dbReference type="AlphaFoldDB" id="A0A136PWL9"/>
<dbReference type="SMART" id="SM00829">
    <property type="entry name" value="PKS_ER"/>
    <property type="match status" value="1"/>
</dbReference>
<keyword evidence="3 5" id="KW-0862">Zinc</keyword>
<dbReference type="Pfam" id="PF00107">
    <property type="entry name" value="ADH_zinc_N"/>
    <property type="match status" value="1"/>
</dbReference>
<evidence type="ECO:0000256" key="5">
    <source>
        <dbReference type="RuleBase" id="RU361277"/>
    </source>
</evidence>
<dbReference type="SUPFAM" id="SSF50129">
    <property type="entry name" value="GroES-like"/>
    <property type="match status" value="1"/>
</dbReference>
<gene>
    <name evidence="7" type="ORF">AWW66_06360</name>
</gene>
<evidence type="ECO:0000256" key="1">
    <source>
        <dbReference type="ARBA" id="ARBA00001947"/>
    </source>
</evidence>
<sequence>MPATSAGTVPAVRFHGPADVRLEEVPARDPLPHEVALAPLAVGVCGTDGHIVAGDFPAARPVVLGHEVCGRVTAVGSAVDGLAVGDLVTVEPHHYCTGCVYCRLGQEHLCDHRRGYGVRLDGGMTRRQLVPGRIAYRLPAGTVPWIGALTEPLACCVHGMDRLAPVSGLPLLVYGTGPAGAMMVALARAAGLAPVVAMDPRPQRRDLALAMGAHAVFDPGDPTAEAAARALTGGHGFPYVVDAVGSGRVLRAALDLASRGGRILVFGVAHPDDEVPIRPNEIFSRELSIVGALINPYTHHRAVGLLPTLPLDRLTPAFFGLDALPAALAEQRSGTADKVFLAPYGVDLATGVGDLAGVGQG</sequence>
<reference evidence="7 8" key="1">
    <citation type="submission" date="2016-01" db="EMBL/GenBank/DDBJ databases">
        <title>Whole genome sequence and analysis of Micromonospora rosaria DSM 803, which can produce antibacterial substance rosamicin.</title>
        <authorList>
            <person name="Yang H."/>
            <person name="He X."/>
            <person name="Zhu D."/>
        </authorList>
    </citation>
    <scope>NUCLEOTIDE SEQUENCE [LARGE SCALE GENOMIC DNA]</scope>
    <source>
        <strain evidence="7 8">DSM 803</strain>
    </source>
</reference>
<comment type="similarity">
    <text evidence="5">Belongs to the zinc-containing alcohol dehydrogenase family.</text>
</comment>
<proteinExistence type="inferred from homology"/>
<dbReference type="InterPro" id="IPR020843">
    <property type="entry name" value="ER"/>
</dbReference>
<dbReference type="Pfam" id="PF08240">
    <property type="entry name" value="ADH_N"/>
    <property type="match status" value="1"/>
</dbReference>
<evidence type="ECO:0000256" key="2">
    <source>
        <dbReference type="ARBA" id="ARBA00022723"/>
    </source>
</evidence>
<evidence type="ECO:0000313" key="8">
    <source>
        <dbReference type="Proteomes" id="UP000070620"/>
    </source>
</evidence>
<organism evidence="7 8">
    <name type="scientific">Micromonospora rosaria</name>
    <dbReference type="NCBI Taxonomy" id="47874"/>
    <lineage>
        <taxon>Bacteria</taxon>
        <taxon>Bacillati</taxon>
        <taxon>Actinomycetota</taxon>
        <taxon>Actinomycetes</taxon>
        <taxon>Micromonosporales</taxon>
        <taxon>Micromonosporaceae</taxon>
        <taxon>Micromonospora</taxon>
    </lineage>
</organism>
<protein>
    <recommendedName>
        <fullName evidence="6">Enoyl reductase (ER) domain-containing protein</fullName>
    </recommendedName>
</protein>
<dbReference type="GO" id="GO:0016491">
    <property type="term" value="F:oxidoreductase activity"/>
    <property type="evidence" value="ECO:0007669"/>
    <property type="project" value="UniProtKB-KW"/>
</dbReference>
<dbReference type="PANTHER" id="PTHR43401:SF2">
    <property type="entry name" value="L-THREONINE 3-DEHYDROGENASE"/>
    <property type="match status" value="1"/>
</dbReference>
<evidence type="ECO:0000259" key="6">
    <source>
        <dbReference type="SMART" id="SM00829"/>
    </source>
</evidence>
<keyword evidence="4" id="KW-0560">Oxidoreductase</keyword>
<name>A0A136PWL9_9ACTN</name>
<keyword evidence="8" id="KW-1185">Reference proteome</keyword>
<feature type="domain" description="Enoyl reductase (ER)" evidence="6">
    <location>
        <begin position="16"/>
        <end position="341"/>
    </location>
</feature>
<dbReference type="PROSITE" id="PS00059">
    <property type="entry name" value="ADH_ZINC"/>
    <property type="match status" value="1"/>
</dbReference>
<dbReference type="InterPro" id="IPR013154">
    <property type="entry name" value="ADH-like_N"/>
</dbReference>
<dbReference type="InterPro" id="IPR013149">
    <property type="entry name" value="ADH-like_C"/>
</dbReference>
<dbReference type="InterPro" id="IPR011032">
    <property type="entry name" value="GroES-like_sf"/>
</dbReference>
<evidence type="ECO:0000256" key="4">
    <source>
        <dbReference type="ARBA" id="ARBA00023002"/>
    </source>
</evidence>
<dbReference type="InterPro" id="IPR050129">
    <property type="entry name" value="Zn_alcohol_dh"/>
</dbReference>
<keyword evidence="2 5" id="KW-0479">Metal-binding</keyword>
<dbReference type="Gene3D" id="3.90.180.10">
    <property type="entry name" value="Medium-chain alcohol dehydrogenases, catalytic domain"/>
    <property type="match status" value="1"/>
</dbReference>
<dbReference type="InterPro" id="IPR002328">
    <property type="entry name" value="ADH_Zn_CS"/>
</dbReference>
<dbReference type="EMBL" id="LRQV01000013">
    <property type="protein sequence ID" value="KXK62805.1"/>
    <property type="molecule type" value="Genomic_DNA"/>
</dbReference>
<dbReference type="Gene3D" id="3.40.50.720">
    <property type="entry name" value="NAD(P)-binding Rossmann-like Domain"/>
    <property type="match status" value="1"/>
</dbReference>
<dbReference type="SUPFAM" id="SSF51735">
    <property type="entry name" value="NAD(P)-binding Rossmann-fold domains"/>
    <property type="match status" value="1"/>
</dbReference>
<evidence type="ECO:0000313" key="7">
    <source>
        <dbReference type="EMBL" id="KXK62805.1"/>
    </source>
</evidence>
<dbReference type="Proteomes" id="UP000070620">
    <property type="component" value="Unassembled WGS sequence"/>
</dbReference>
<dbReference type="GO" id="GO:0008270">
    <property type="term" value="F:zinc ion binding"/>
    <property type="evidence" value="ECO:0007669"/>
    <property type="project" value="InterPro"/>
</dbReference>
<evidence type="ECO:0000256" key="3">
    <source>
        <dbReference type="ARBA" id="ARBA00022833"/>
    </source>
</evidence>
<comment type="cofactor">
    <cofactor evidence="1 5">
        <name>Zn(2+)</name>
        <dbReference type="ChEBI" id="CHEBI:29105"/>
    </cofactor>
</comment>
<dbReference type="PANTHER" id="PTHR43401">
    <property type="entry name" value="L-THREONINE 3-DEHYDROGENASE"/>
    <property type="match status" value="1"/>
</dbReference>
<accession>A0A136PWL9</accession>
<comment type="caution">
    <text evidence="7">The sequence shown here is derived from an EMBL/GenBank/DDBJ whole genome shotgun (WGS) entry which is preliminary data.</text>
</comment>